<evidence type="ECO:0000313" key="2">
    <source>
        <dbReference type="Proteomes" id="UP000824596"/>
    </source>
</evidence>
<protein>
    <submittedName>
        <fullName evidence="1">Kinetochore sim4 complex subunit FTA2 domain-containing protein</fullName>
    </submittedName>
</protein>
<sequence length="319" mass="37358">MCGTTLAWCQGTKLAPFKFRHDAHRDIEFLEPIGAGLHSQVFRAKIDGQIYAVKLFRFTHHRELAPPTFFNHGLVSVDEIINNYDPFYCECRAYGRLKEVGREDLAARCYGYLLLRPDQEVELNRRGCQDFWHRRPATKGRPIRGIVKEYIPGCDVPFVFNDLPRMKRDIKALNRRLGIVNWDVREDNYRGGLLIDFSQAHTAPHMQLDFTSKLFTSASVMECCVRDQACFDNMVERWNESHPQRKFWHFFLPNAQFGINLRDKSRYRLSFYKQEGASLVAAFYDWKKNKPAKRTAAVLNQMRRIQEGRVDKATRRNAT</sequence>
<dbReference type="RefSeq" id="XP_044718567.1">
    <property type="nucleotide sequence ID" value="XM_044866678.1"/>
</dbReference>
<evidence type="ECO:0000313" key="1">
    <source>
        <dbReference type="EMBL" id="KAH0961054.1"/>
    </source>
</evidence>
<dbReference type="InterPro" id="IPR025213">
    <property type="entry name" value="Sim4_Fta2"/>
</dbReference>
<dbReference type="Pfam" id="PF13095">
    <property type="entry name" value="FTA2"/>
    <property type="match status" value="1"/>
</dbReference>
<dbReference type="AlphaFoldDB" id="A0A9P8SGE8"/>
<dbReference type="Proteomes" id="UP000824596">
    <property type="component" value="Unassembled WGS sequence"/>
</dbReference>
<comment type="caution">
    <text evidence="1">The sequence shown here is derived from an EMBL/GenBank/DDBJ whole genome shotgun (WGS) entry which is preliminary data.</text>
</comment>
<dbReference type="InterPro" id="IPR011009">
    <property type="entry name" value="Kinase-like_dom_sf"/>
</dbReference>
<dbReference type="GeneID" id="68357336"/>
<gene>
    <name evidence="1" type="ORF">HRG_08207</name>
</gene>
<dbReference type="EMBL" id="JAIZPD010000009">
    <property type="protein sequence ID" value="KAH0961054.1"/>
    <property type="molecule type" value="Genomic_DNA"/>
</dbReference>
<accession>A0A9P8SGE8</accession>
<keyword evidence="2" id="KW-1185">Reference proteome</keyword>
<organism evidence="1 2">
    <name type="scientific">Hirsutella rhossiliensis</name>
    <dbReference type="NCBI Taxonomy" id="111463"/>
    <lineage>
        <taxon>Eukaryota</taxon>
        <taxon>Fungi</taxon>
        <taxon>Dikarya</taxon>
        <taxon>Ascomycota</taxon>
        <taxon>Pezizomycotina</taxon>
        <taxon>Sordariomycetes</taxon>
        <taxon>Hypocreomycetidae</taxon>
        <taxon>Hypocreales</taxon>
        <taxon>Ophiocordycipitaceae</taxon>
        <taxon>Hirsutella</taxon>
    </lineage>
</organism>
<dbReference type="OrthoDB" id="3432781at2759"/>
<name>A0A9P8SGE8_9HYPO</name>
<reference evidence="1" key="1">
    <citation type="submission" date="2021-09" db="EMBL/GenBank/DDBJ databases">
        <title>A high-quality genome of the endoparasitic fungus Hirsutella rhossiliensis with a comparison of Hirsutella genomes reveals transposable elements contributing to genome size variation.</title>
        <authorList>
            <person name="Lin R."/>
            <person name="Jiao Y."/>
            <person name="Sun X."/>
            <person name="Ling J."/>
            <person name="Xie B."/>
            <person name="Cheng X."/>
        </authorList>
    </citation>
    <scope>NUCLEOTIDE SEQUENCE</scope>
    <source>
        <strain evidence="1">HR02</strain>
    </source>
</reference>
<proteinExistence type="predicted"/>
<dbReference type="SUPFAM" id="SSF56112">
    <property type="entry name" value="Protein kinase-like (PK-like)"/>
    <property type="match status" value="1"/>
</dbReference>